<protein>
    <recommendedName>
        <fullName evidence="7">Homeobox domain-containing protein</fullName>
    </recommendedName>
</protein>
<dbReference type="Proteomes" id="UP000807353">
    <property type="component" value="Unassembled WGS sequence"/>
</dbReference>
<keyword evidence="1 4" id="KW-0238">DNA-binding</keyword>
<comment type="caution">
    <text evidence="8">The sequence shown here is derived from an EMBL/GenBank/DDBJ whole genome shotgun (WGS) entry which is preliminary data.</text>
</comment>
<dbReference type="GO" id="GO:0005634">
    <property type="term" value="C:nucleus"/>
    <property type="evidence" value="ECO:0007669"/>
    <property type="project" value="UniProtKB-SubCell"/>
</dbReference>
<reference evidence="8" key="1">
    <citation type="submission" date="2020-11" db="EMBL/GenBank/DDBJ databases">
        <authorList>
            <consortium name="DOE Joint Genome Institute"/>
            <person name="Ahrendt S."/>
            <person name="Riley R."/>
            <person name="Andreopoulos W."/>
            <person name="Labutti K."/>
            <person name="Pangilinan J."/>
            <person name="Ruiz-Duenas F.J."/>
            <person name="Barrasa J.M."/>
            <person name="Sanchez-Garcia M."/>
            <person name="Camarero S."/>
            <person name="Miyauchi S."/>
            <person name="Serrano A."/>
            <person name="Linde D."/>
            <person name="Babiker R."/>
            <person name="Drula E."/>
            <person name="Ayuso-Fernandez I."/>
            <person name="Pacheco R."/>
            <person name="Padilla G."/>
            <person name="Ferreira P."/>
            <person name="Barriuso J."/>
            <person name="Kellner H."/>
            <person name="Castanera R."/>
            <person name="Alfaro M."/>
            <person name="Ramirez L."/>
            <person name="Pisabarro A.G."/>
            <person name="Kuo A."/>
            <person name="Tritt A."/>
            <person name="Lipzen A."/>
            <person name="He G."/>
            <person name="Yan M."/>
            <person name="Ng V."/>
            <person name="Cullen D."/>
            <person name="Martin F."/>
            <person name="Rosso M.-N."/>
            <person name="Henrissat B."/>
            <person name="Hibbett D."/>
            <person name="Martinez A.T."/>
            <person name="Grigoriev I.V."/>
        </authorList>
    </citation>
    <scope>NUCLEOTIDE SEQUENCE</scope>
    <source>
        <strain evidence="8">CBS 247.69</strain>
    </source>
</reference>
<evidence type="ECO:0000256" key="6">
    <source>
        <dbReference type="SAM" id="MobiDB-lite"/>
    </source>
</evidence>
<dbReference type="PROSITE" id="PS50071">
    <property type="entry name" value="HOMEOBOX_2"/>
    <property type="match status" value="1"/>
</dbReference>
<dbReference type="GO" id="GO:0000981">
    <property type="term" value="F:DNA-binding transcription factor activity, RNA polymerase II-specific"/>
    <property type="evidence" value="ECO:0007669"/>
    <property type="project" value="InterPro"/>
</dbReference>
<proteinExistence type="predicted"/>
<dbReference type="Pfam" id="PF00046">
    <property type="entry name" value="Homeodomain"/>
    <property type="match status" value="1"/>
</dbReference>
<organism evidence="8 9">
    <name type="scientific">Collybia nuda</name>
    <dbReference type="NCBI Taxonomy" id="64659"/>
    <lineage>
        <taxon>Eukaryota</taxon>
        <taxon>Fungi</taxon>
        <taxon>Dikarya</taxon>
        <taxon>Basidiomycota</taxon>
        <taxon>Agaricomycotina</taxon>
        <taxon>Agaricomycetes</taxon>
        <taxon>Agaricomycetidae</taxon>
        <taxon>Agaricales</taxon>
        <taxon>Tricholomatineae</taxon>
        <taxon>Clitocybaceae</taxon>
        <taxon>Collybia</taxon>
    </lineage>
</organism>
<feature type="DNA-binding region" description="Homeobox" evidence="4">
    <location>
        <begin position="155"/>
        <end position="214"/>
    </location>
</feature>
<dbReference type="InterPro" id="IPR017970">
    <property type="entry name" value="Homeobox_CS"/>
</dbReference>
<keyword evidence="2 4" id="KW-0371">Homeobox</keyword>
<evidence type="ECO:0000256" key="4">
    <source>
        <dbReference type="PROSITE-ProRule" id="PRU00108"/>
    </source>
</evidence>
<keyword evidence="9" id="KW-1185">Reference proteome</keyword>
<feature type="compositionally biased region" description="Low complexity" evidence="6">
    <location>
        <begin position="453"/>
        <end position="473"/>
    </location>
</feature>
<dbReference type="AlphaFoldDB" id="A0A9P6CC33"/>
<feature type="region of interest" description="Disordered" evidence="6">
    <location>
        <begin position="453"/>
        <end position="481"/>
    </location>
</feature>
<gene>
    <name evidence="8" type="ORF">BDZ94DRAFT_1277745</name>
</gene>
<comment type="subcellular location">
    <subcellularLocation>
        <location evidence="4 5">Nucleus</location>
    </subcellularLocation>
</comment>
<dbReference type="OrthoDB" id="6159439at2759"/>
<dbReference type="InterPro" id="IPR009057">
    <property type="entry name" value="Homeodomain-like_sf"/>
</dbReference>
<evidence type="ECO:0000256" key="3">
    <source>
        <dbReference type="ARBA" id="ARBA00023242"/>
    </source>
</evidence>
<dbReference type="GO" id="GO:0003677">
    <property type="term" value="F:DNA binding"/>
    <property type="evidence" value="ECO:0007669"/>
    <property type="project" value="UniProtKB-UniRule"/>
</dbReference>
<evidence type="ECO:0000313" key="8">
    <source>
        <dbReference type="EMBL" id="KAF9455633.1"/>
    </source>
</evidence>
<dbReference type="Gene3D" id="1.10.10.60">
    <property type="entry name" value="Homeodomain-like"/>
    <property type="match status" value="1"/>
</dbReference>
<dbReference type="EMBL" id="MU150577">
    <property type="protein sequence ID" value="KAF9455633.1"/>
    <property type="molecule type" value="Genomic_DNA"/>
</dbReference>
<evidence type="ECO:0000259" key="7">
    <source>
        <dbReference type="PROSITE" id="PS50071"/>
    </source>
</evidence>
<dbReference type="PROSITE" id="PS00027">
    <property type="entry name" value="HOMEOBOX_1"/>
    <property type="match status" value="1"/>
</dbReference>
<accession>A0A9P6CC33</accession>
<name>A0A9P6CC33_9AGAR</name>
<keyword evidence="3 4" id="KW-0539">Nucleus</keyword>
<evidence type="ECO:0000313" key="9">
    <source>
        <dbReference type="Proteomes" id="UP000807353"/>
    </source>
</evidence>
<evidence type="ECO:0000256" key="5">
    <source>
        <dbReference type="RuleBase" id="RU000682"/>
    </source>
</evidence>
<dbReference type="InterPro" id="IPR001356">
    <property type="entry name" value="HD"/>
</dbReference>
<dbReference type="CDD" id="cd00086">
    <property type="entry name" value="homeodomain"/>
    <property type="match status" value="1"/>
</dbReference>
<sequence length="481" mass="54177">MNYSDCSSTAYITSLQQLSSVAQRLKPTVLSAFRRVGQQPPPTTPPSIDKARLNVPPLSLPIPEEIASYLTGAGCSSTVADALSDAFIRSAHQIRTAYGMSYREIADQLASDSNRFSFRLERLQSSLRVQYEEKIISAKQVVLNRAAKLGRQQQGVKTKPKFNQEFVPLLEAYFQYDAYPSAPDRSILATKSMMTSRQIEVWFQNHRNRSNKEGKILRRLSSDPLPFKISLHALEKNMSSFIIPEAERRSPIRPRNPTFRDELDKEIPLHPSKRVVQDNCALFQLDTPSHAYPTIYPPNCDYDPFPTKHQFPAPEWIRTLALSPPRHISHNFDEFITEFTHKLSFRDTNCHQSSDFPVSSRCSWNAATHTTTLPAPLPALIRLPVSTHALTPLQPPYPTSRPPHSYTPRVSASFSRLTTLISTETVQKRALRRAVSISRPTSKYSTLTYRSVSPAMSDTSSSSSLSSPSCTSSEVHLRPIY</sequence>
<feature type="domain" description="Homeobox" evidence="7">
    <location>
        <begin position="153"/>
        <end position="213"/>
    </location>
</feature>
<evidence type="ECO:0000256" key="1">
    <source>
        <dbReference type="ARBA" id="ARBA00023125"/>
    </source>
</evidence>
<dbReference type="SUPFAM" id="SSF46689">
    <property type="entry name" value="Homeodomain-like"/>
    <property type="match status" value="1"/>
</dbReference>
<dbReference type="SMART" id="SM00389">
    <property type="entry name" value="HOX"/>
    <property type="match status" value="1"/>
</dbReference>
<evidence type="ECO:0000256" key="2">
    <source>
        <dbReference type="ARBA" id="ARBA00023155"/>
    </source>
</evidence>